<evidence type="ECO:0000259" key="7">
    <source>
        <dbReference type="Pfam" id="PF01316"/>
    </source>
</evidence>
<dbReference type="PANTHER" id="PTHR34471">
    <property type="entry name" value="ARGININE REPRESSOR"/>
    <property type="match status" value="1"/>
</dbReference>
<comment type="subcellular location">
    <subcellularLocation>
        <location evidence="1">Cytoplasm</location>
    </subcellularLocation>
</comment>
<proteinExistence type="inferred from homology"/>
<dbReference type="Gene3D" id="1.10.10.10">
    <property type="entry name" value="Winged helix-like DNA-binding domain superfamily/Winged helix DNA-binding domain"/>
    <property type="match status" value="1"/>
</dbReference>
<evidence type="ECO:0000256" key="4">
    <source>
        <dbReference type="ARBA" id="ARBA00023015"/>
    </source>
</evidence>
<organism evidence="9">
    <name type="scientific">freshwater metagenome</name>
    <dbReference type="NCBI Taxonomy" id="449393"/>
    <lineage>
        <taxon>unclassified sequences</taxon>
        <taxon>metagenomes</taxon>
        <taxon>ecological metagenomes</taxon>
    </lineage>
</organism>
<dbReference type="InterPro" id="IPR036390">
    <property type="entry name" value="WH_DNA-bd_sf"/>
</dbReference>
<dbReference type="SUPFAM" id="SSF55252">
    <property type="entry name" value="C-terminal domain of arginine repressor"/>
    <property type="match status" value="1"/>
</dbReference>
<keyword evidence="6" id="KW-0804">Transcription</keyword>
<evidence type="ECO:0000256" key="2">
    <source>
        <dbReference type="ARBA" id="ARBA00008316"/>
    </source>
</evidence>
<comment type="similarity">
    <text evidence="2">Belongs to the ArgR family.</text>
</comment>
<dbReference type="EMBL" id="CAFBMR010000032">
    <property type="protein sequence ID" value="CAB4913227.1"/>
    <property type="molecule type" value="Genomic_DNA"/>
</dbReference>
<dbReference type="GO" id="GO:0006525">
    <property type="term" value="P:arginine metabolic process"/>
    <property type="evidence" value="ECO:0007669"/>
    <property type="project" value="InterPro"/>
</dbReference>
<dbReference type="InterPro" id="IPR001669">
    <property type="entry name" value="Arg_repress"/>
</dbReference>
<dbReference type="GO" id="GO:0051259">
    <property type="term" value="P:protein complex oligomerization"/>
    <property type="evidence" value="ECO:0007669"/>
    <property type="project" value="InterPro"/>
</dbReference>
<dbReference type="SUPFAM" id="SSF46785">
    <property type="entry name" value="Winged helix' DNA-binding domain"/>
    <property type="match status" value="1"/>
</dbReference>
<evidence type="ECO:0000259" key="8">
    <source>
        <dbReference type="Pfam" id="PF02863"/>
    </source>
</evidence>
<dbReference type="PANTHER" id="PTHR34471:SF1">
    <property type="entry name" value="ARGININE REPRESSOR"/>
    <property type="match status" value="1"/>
</dbReference>
<gene>
    <name evidence="9" type="ORF">UFOPK3610_00953</name>
</gene>
<evidence type="ECO:0000313" key="9">
    <source>
        <dbReference type="EMBL" id="CAB4913227.1"/>
    </source>
</evidence>
<dbReference type="GO" id="GO:0034618">
    <property type="term" value="F:arginine binding"/>
    <property type="evidence" value="ECO:0007669"/>
    <property type="project" value="InterPro"/>
</dbReference>
<keyword evidence="5" id="KW-0238">DNA-binding</keyword>
<protein>
    <submittedName>
        <fullName evidence="9">Unannotated protein</fullName>
    </submittedName>
</protein>
<dbReference type="HAMAP" id="MF_00173">
    <property type="entry name" value="Arg_repressor"/>
    <property type="match status" value="1"/>
</dbReference>
<feature type="domain" description="Arginine repressor DNA-binding" evidence="7">
    <location>
        <begin position="9"/>
        <end position="70"/>
    </location>
</feature>
<dbReference type="GO" id="GO:0003677">
    <property type="term" value="F:DNA binding"/>
    <property type="evidence" value="ECO:0007669"/>
    <property type="project" value="UniProtKB-KW"/>
</dbReference>
<dbReference type="InterPro" id="IPR020900">
    <property type="entry name" value="Arg_repress_DNA-bd"/>
</dbReference>
<reference evidence="9" key="1">
    <citation type="submission" date="2020-05" db="EMBL/GenBank/DDBJ databases">
        <authorList>
            <person name="Chiriac C."/>
            <person name="Salcher M."/>
            <person name="Ghai R."/>
            <person name="Kavagutti S V."/>
        </authorList>
    </citation>
    <scope>NUCLEOTIDE SEQUENCE</scope>
</reference>
<evidence type="ECO:0000256" key="6">
    <source>
        <dbReference type="ARBA" id="ARBA00023163"/>
    </source>
</evidence>
<evidence type="ECO:0000256" key="5">
    <source>
        <dbReference type="ARBA" id="ARBA00023125"/>
    </source>
</evidence>
<keyword evidence="3" id="KW-0963">Cytoplasm</keyword>
<name>A0A6J7GXD1_9ZZZZ</name>
<dbReference type="InterPro" id="IPR036388">
    <property type="entry name" value="WH-like_DNA-bd_sf"/>
</dbReference>
<dbReference type="PRINTS" id="PR01467">
    <property type="entry name" value="ARGREPRESSOR"/>
</dbReference>
<keyword evidence="4" id="KW-0805">Transcription regulation</keyword>
<dbReference type="InterPro" id="IPR020899">
    <property type="entry name" value="Arg_repress_C"/>
</dbReference>
<dbReference type="Gene3D" id="3.30.1360.40">
    <property type="match status" value="1"/>
</dbReference>
<dbReference type="Pfam" id="PF02863">
    <property type="entry name" value="Arg_repressor_C"/>
    <property type="match status" value="1"/>
</dbReference>
<dbReference type="Pfam" id="PF01316">
    <property type="entry name" value="Arg_repressor"/>
    <property type="match status" value="1"/>
</dbReference>
<feature type="domain" description="Arginine repressor C-terminal" evidence="8">
    <location>
        <begin position="83"/>
        <end position="147"/>
    </location>
</feature>
<sequence length="165" mass="17288">MTGTRSAVSRREALTQLIRSHAIGSQRELVQLLADFGFRVTQGTVSRDLVEIGAIRIERGGDLVYAIGNSDLAGPHKLARVIADLLVSAEASGNIAVLRTPPAAANYLASALDRAALHEVIGTVAGDDTVLVVTRDPRGGQKFAARVLAMSGMVSAQSVSELQEG</sequence>
<dbReference type="GO" id="GO:0005737">
    <property type="term" value="C:cytoplasm"/>
    <property type="evidence" value="ECO:0007669"/>
    <property type="project" value="UniProtKB-SubCell"/>
</dbReference>
<dbReference type="AlphaFoldDB" id="A0A6J7GXD1"/>
<evidence type="ECO:0000256" key="1">
    <source>
        <dbReference type="ARBA" id="ARBA00004496"/>
    </source>
</evidence>
<dbReference type="InterPro" id="IPR036251">
    <property type="entry name" value="Arg_repress_C_sf"/>
</dbReference>
<evidence type="ECO:0000256" key="3">
    <source>
        <dbReference type="ARBA" id="ARBA00022490"/>
    </source>
</evidence>
<dbReference type="GO" id="GO:0003700">
    <property type="term" value="F:DNA-binding transcription factor activity"/>
    <property type="evidence" value="ECO:0007669"/>
    <property type="project" value="InterPro"/>
</dbReference>
<accession>A0A6J7GXD1</accession>